<reference evidence="3 4" key="1">
    <citation type="submission" date="2023-06" db="EMBL/GenBank/DDBJ databases">
        <title>Five Gram-positive bacteria isolated from mangrove sediments in Shenzhen, Guangdong, China.</title>
        <authorList>
            <person name="Yu S."/>
            <person name="Zheng W."/>
            <person name="Huang Y."/>
        </authorList>
    </citation>
    <scope>NUCLEOTIDE SEQUENCE [LARGE SCALE GENOMIC DNA]</scope>
    <source>
        <strain evidence="3 4">SaN35-3</strain>
    </source>
</reference>
<evidence type="ECO:0000313" key="4">
    <source>
        <dbReference type="Proteomes" id="UP001197974"/>
    </source>
</evidence>
<sequence length="184" mass="21206">MTDTKVMTIIIASLAIIGICGAILVNFFFQEKEAVDKPEKNLQLETVEEDSVVEKTSSHSQQTTKETEELFDEEETNKFIDKVHSFYNETTGFGKYKSLDSIEQQEYARTILKNLDKIQDPALQEDVESIKKLAERVKTSPVELDDVLYLHRYFHDLDIILNKDDGDGKYWGVTIYGELYYKSS</sequence>
<evidence type="ECO:0000256" key="2">
    <source>
        <dbReference type="SAM" id="Phobius"/>
    </source>
</evidence>
<accession>A0ABY9JW43</accession>
<dbReference type="Proteomes" id="UP001197974">
    <property type="component" value="Chromosome"/>
</dbReference>
<keyword evidence="2" id="KW-0472">Membrane</keyword>
<evidence type="ECO:0000313" key="3">
    <source>
        <dbReference type="EMBL" id="WLR42498.1"/>
    </source>
</evidence>
<keyword evidence="2" id="KW-1133">Transmembrane helix</keyword>
<feature type="transmembrane region" description="Helical" evidence="2">
    <location>
        <begin position="6"/>
        <end position="29"/>
    </location>
</feature>
<keyword evidence="4" id="KW-1185">Reference proteome</keyword>
<proteinExistence type="predicted"/>
<protein>
    <submittedName>
        <fullName evidence="3">Uncharacterized protein</fullName>
    </submittedName>
</protein>
<dbReference type="RefSeq" id="WP_226541020.1">
    <property type="nucleotide sequence ID" value="NZ_CP129013.1"/>
</dbReference>
<keyword evidence="2" id="KW-0812">Transmembrane</keyword>
<evidence type="ECO:0000256" key="1">
    <source>
        <dbReference type="SAM" id="MobiDB-lite"/>
    </source>
</evidence>
<gene>
    <name evidence="3" type="ORF">LC087_17655</name>
</gene>
<feature type="region of interest" description="Disordered" evidence="1">
    <location>
        <begin position="46"/>
        <end position="71"/>
    </location>
</feature>
<organism evidence="3 4">
    <name type="scientific">Bacillus carboniphilus</name>
    <dbReference type="NCBI Taxonomy" id="86663"/>
    <lineage>
        <taxon>Bacteria</taxon>
        <taxon>Bacillati</taxon>
        <taxon>Bacillota</taxon>
        <taxon>Bacilli</taxon>
        <taxon>Bacillales</taxon>
        <taxon>Bacillaceae</taxon>
        <taxon>Bacillus</taxon>
    </lineage>
</organism>
<name>A0ABY9JW43_9BACI</name>
<dbReference type="EMBL" id="CP129013">
    <property type="protein sequence ID" value="WLR42498.1"/>
    <property type="molecule type" value="Genomic_DNA"/>
</dbReference>